<feature type="compositionally biased region" description="Basic and acidic residues" evidence="3">
    <location>
        <begin position="55"/>
        <end position="85"/>
    </location>
</feature>
<feature type="DNA-binding region" description="HMG box" evidence="2">
    <location>
        <begin position="8"/>
        <end position="76"/>
    </location>
</feature>
<dbReference type="Pfam" id="PF00505">
    <property type="entry name" value="HMG_box"/>
    <property type="match status" value="1"/>
</dbReference>
<evidence type="ECO:0000256" key="3">
    <source>
        <dbReference type="SAM" id="MobiDB-lite"/>
    </source>
</evidence>
<keyword evidence="2" id="KW-0539">Nucleus</keyword>
<keyword evidence="6" id="KW-1185">Reference proteome</keyword>
<protein>
    <recommendedName>
        <fullName evidence="4">HMG box domain-containing protein</fullName>
    </recommendedName>
</protein>
<dbReference type="InterPro" id="IPR009071">
    <property type="entry name" value="HMG_box_dom"/>
</dbReference>
<feature type="region of interest" description="Disordered" evidence="3">
    <location>
        <begin position="55"/>
        <end position="94"/>
    </location>
</feature>
<gene>
    <name evidence="5" type="ORF">M9Y10_040058</name>
</gene>
<keyword evidence="1 2" id="KW-0238">DNA-binding</keyword>
<sequence length="94" mass="11221">MSKKSSKPLRPRSAYNFFVMEKRKEIIEKNPDMKNKDVIKEIGKLWKQITEEEKAKYDKMSEDDHARVEEEKKNALPSEKKKSEKDDDETDEDE</sequence>
<evidence type="ECO:0000256" key="1">
    <source>
        <dbReference type="ARBA" id="ARBA00023125"/>
    </source>
</evidence>
<comment type="caution">
    <text evidence="5">The sequence shown here is derived from an EMBL/GenBank/DDBJ whole genome shotgun (WGS) entry which is preliminary data.</text>
</comment>
<evidence type="ECO:0000259" key="4">
    <source>
        <dbReference type="PROSITE" id="PS50118"/>
    </source>
</evidence>
<dbReference type="InterPro" id="IPR050342">
    <property type="entry name" value="HMGB"/>
</dbReference>
<name>A0ABR2GR11_9EUKA</name>
<reference evidence="5 6" key="1">
    <citation type="submission" date="2024-04" db="EMBL/GenBank/DDBJ databases">
        <title>Tritrichomonas musculus Genome.</title>
        <authorList>
            <person name="Alves-Ferreira E."/>
            <person name="Grigg M."/>
            <person name="Lorenzi H."/>
            <person name="Galac M."/>
        </authorList>
    </citation>
    <scope>NUCLEOTIDE SEQUENCE [LARGE SCALE GENOMIC DNA]</scope>
    <source>
        <strain evidence="5 6">EAF2021</strain>
    </source>
</reference>
<evidence type="ECO:0000313" key="5">
    <source>
        <dbReference type="EMBL" id="KAK8836101.1"/>
    </source>
</evidence>
<accession>A0ABR2GR11</accession>
<dbReference type="CDD" id="cd00084">
    <property type="entry name" value="HMG-box_SF"/>
    <property type="match status" value="1"/>
</dbReference>
<dbReference type="InterPro" id="IPR036910">
    <property type="entry name" value="HMG_box_dom_sf"/>
</dbReference>
<evidence type="ECO:0000313" key="6">
    <source>
        <dbReference type="Proteomes" id="UP001470230"/>
    </source>
</evidence>
<dbReference type="PANTHER" id="PTHR48112">
    <property type="entry name" value="HIGH MOBILITY GROUP PROTEIN DSP1"/>
    <property type="match status" value="1"/>
</dbReference>
<dbReference type="EMBL" id="JAPFFF010000069">
    <property type="protein sequence ID" value="KAK8836101.1"/>
    <property type="molecule type" value="Genomic_DNA"/>
</dbReference>
<dbReference type="SMART" id="SM00398">
    <property type="entry name" value="HMG"/>
    <property type="match status" value="1"/>
</dbReference>
<dbReference type="PROSITE" id="PS50118">
    <property type="entry name" value="HMG_BOX_2"/>
    <property type="match status" value="1"/>
</dbReference>
<proteinExistence type="predicted"/>
<dbReference type="Gene3D" id="1.10.30.10">
    <property type="entry name" value="High mobility group box domain"/>
    <property type="match status" value="1"/>
</dbReference>
<feature type="domain" description="HMG box" evidence="4">
    <location>
        <begin position="8"/>
        <end position="76"/>
    </location>
</feature>
<dbReference type="Proteomes" id="UP001470230">
    <property type="component" value="Unassembled WGS sequence"/>
</dbReference>
<evidence type="ECO:0000256" key="2">
    <source>
        <dbReference type="PROSITE-ProRule" id="PRU00267"/>
    </source>
</evidence>
<organism evidence="5 6">
    <name type="scientific">Tritrichomonas musculus</name>
    <dbReference type="NCBI Taxonomy" id="1915356"/>
    <lineage>
        <taxon>Eukaryota</taxon>
        <taxon>Metamonada</taxon>
        <taxon>Parabasalia</taxon>
        <taxon>Tritrichomonadida</taxon>
        <taxon>Tritrichomonadidae</taxon>
        <taxon>Tritrichomonas</taxon>
    </lineage>
</organism>
<dbReference type="SUPFAM" id="SSF47095">
    <property type="entry name" value="HMG-box"/>
    <property type="match status" value="1"/>
</dbReference>